<evidence type="ECO:0000256" key="1">
    <source>
        <dbReference type="SAM" id="MobiDB-lite"/>
    </source>
</evidence>
<proteinExistence type="predicted"/>
<dbReference type="Proteomes" id="UP000799770">
    <property type="component" value="Unassembled WGS sequence"/>
</dbReference>
<dbReference type="GO" id="GO:0016491">
    <property type="term" value="F:oxidoreductase activity"/>
    <property type="evidence" value="ECO:0007669"/>
    <property type="project" value="InterPro"/>
</dbReference>
<dbReference type="PANTHER" id="PTHR36124">
    <property type="match status" value="1"/>
</dbReference>
<dbReference type="AlphaFoldDB" id="A0A6A5Z514"/>
<accession>A0A6A5Z514</accession>
<dbReference type="EMBL" id="ML977325">
    <property type="protein sequence ID" value="KAF2114579.1"/>
    <property type="molecule type" value="Genomic_DNA"/>
</dbReference>
<reference evidence="3" key="1">
    <citation type="journal article" date="2020" name="Stud. Mycol.">
        <title>101 Dothideomycetes genomes: a test case for predicting lifestyles and emergence of pathogens.</title>
        <authorList>
            <person name="Haridas S."/>
            <person name="Albert R."/>
            <person name="Binder M."/>
            <person name="Bloem J."/>
            <person name="Labutti K."/>
            <person name="Salamov A."/>
            <person name="Andreopoulos B."/>
            <person name="Baker S."/>
            <person name="Barry K."/>
            <person name="Bills G."/>
            <person name="Bluhm B."/>
            <person name="Cannon C."/>
            <person name="Castanera R."/>
            <person name="Culley D."/>
            <person name="Daum C."/>
            <person name="Ezra D."/>
            <person name="Gonzalez J."/>
            <person name="Henrissat B."/>
            <person name="Kuo A."/>
            <person name="Liang C."/>
            <person name="Lipzen A."/>
            <person name="Lutzoni F."/>
            <person name="Magnuson J."/>
            <person name="Mondo S."/>
            <person name="Nolan M."/>
            <person name="Ohm R."/>
            <person name="Pangilinan J."/>
            <person name="Park H.-J."/>
            <person name="Ramirez L."/>
            <person name="Alfaro M."/>
            <person name="Sun H."/>
            <person name="Tritt A."/>
            <person name="Yoshinaga Y."/>
            <person name="Zwiers L.-H."/>
            <person name="Turgeon B."/>
            <person name="Goodwin S."/>
            <person name="Spatafora J."/>
            <person name="Crous P."/>
            <person name="Grigoriev I."/>
        </authorList>
    </citation>
    <scope>NUCLEOTIDE SEQUENCE</scope>
    <source>
        <strain evidence="3">CBS 627.86</strain>
    </source>
</reference>
<protein>
    <recommendedName>
        <fullName evidence="2">ER-bound oxygenase mpaB/mpaB'/Rubber oxygenase catalytic domain-containing protein</fullName>
    </recommendedName>
</protein>
<feature type="region of interest" description="Disordered" evidence="1">
    <location>
        <begin position="329"/>
        <end position="360"/>
    </location>
</feature>
<evidence type="ECO:0000313" key="4">
    <source>
        <dbReference type="Proteomes" id="UP000799770"/>
    </source>
</evidence>
<organism evidence="3 4">
    <name type="scientific">Lophiotrema nucula</name>
    <dbReference type="NCBI Taxonomy" id="690887"/>
    <lineage>
        <taxon>Eukaryota</taxon>
        <taxon>Fungi</taxon>
        <taxon>Dikarya</taxon>
        <taxon>Ascomycota</taxon>
        <taxon>Pezizomycotina</taxon>
        <taxon>Dothideomycetes</taxon>
        <taxon>Pleosporomycetidae</taxon>
        <taxon>Pleosporales</taxon>
        <taxon>Lophiotremataceae</taxon>
        <taxon>Lophiotrema</taxon>
    </lineage>
</organism>
<dbReference type="InterPro" id="IPR046366">
    <property type="entry name" value="MPAB"/>
</dbReference>
<name>A0A6A5Z514_9PLEO</name>
<evidence type="ECO:0000313" key="3">
    <source>
        <dbReference type="EMBL" id="KAF2114579.1"/>
    </source>
</evidence>
<evidence type="ECO:0000259" key="2">
    <source>
        <dbReference type="Pfam" id="PF09995"/>
    </source>
</evidence>
<dbReference type="Pfam" id="PF09995">
    <property type="entry name" value="MPAB_Lcp_cat"/>
    <property type="match status" value="1"/>
</dbReference>
<feature type="domain" description="ER-bound oxygenase mpaB/mpaB'/Rubber oxygenase catalytic" evidence="2">
    <location>
        <begin position="41"/>
        <end position="232"/>
    </location>
</feature>
<keyword evidence="4" id="KW-1185">Reference proteome</keyword>
<dbReference type="InterPro" id="IPR018713">
    <property type="entry name" value="MPAB/Lcp_cat_dom"/>
</dbReference>
<sequence length="360" mass="41123">MTLEDAHAIQLLLAELEFPGVFAISVFFAIFKTYGIPSISKLLVATGQLSNSTTSSKRAADTGVIITEMVLNKPSSTRTIDAIARMNFLHDRYIRAGKIHNEDMLYTLSLFALEPIRWTERYEWRSLTDIEKCAMGLFWKDMGEVMHISYDLLQSSQFDWPDGLAWLEELEDWSVRYEKEHMVPASTNFQLAQATFDIALFNVPRILRRMTNNIVIGLLEPRLCTAMMLQRPPVVYGTILRLIVKLRKIALRHLCLPRPSFMSVKWFTASDPCTGRIHFERYIAQPWYIKPSFWARWGLKALVLRIVGGAVPGDPQYCPEGYRISELGPAELKGKGEEEMDATQSELRRRRQADLAGVSA</sequence>
<dbReference type="PANTHER" id="PTHR36124:SF4">
    <property type="entry name" value="ER-BOUND OXYGENASE MPAB_MPAB'_RUBBER OXYGENASE CATALYTIC DOMAIN-CONTAINING PROTEIN"/>
    <property type="match status" value="1"/>
</dbReference>
<gene>
    <name evidence="3" type="ORF">BDV96DRAFT_647275</name>
</gene>
<dbReference type="OrthoDB" id="545169at2759"/>